<accession>A0A1I1WXN3</accession>
<dbReference type="Proteomes" id="UP000198716">
    <property type="component" value="Unassembled WGS sequence"/>
</dbReference>
<sequence>MSDHSHAVAFDVLETLLNLDPLRERLEKIGQSPQLPHPWFIRFQRDSLVRATGRPLR</sequence>
<evidence type="ECO:0000313" key="2">
    <source>
        <dbReference type="Proteomes" id="UP000198716"/>
    </source>
</evidence>
<dbReference type="EMBL" id="FOMZ01000006">
    <property type="protein sequence ID" value="SFD99954.1"/>
    <property type="molecule type" value="Genomic_DNA"/>
</dbReference>
<dbReference type="AlphaFoldDB" id="A0A1I1WXN3"/>
<organism evidence="1 2">
    <name type="scientific">Actinopolyspora alba</name>
    <dbReference type="NCBI Taxonomy" id="673379"/>
    <lineage>
        <taxon>Bacteria</taxon>
        <taxon>Bacillati</taxon>
        <taxon>Actinomycetota</taxon>
        <taxon>Actinomycetes</taxon>
        <taxon>Actinopolysporales</taxon>
        <taxon>Actinopolysporaceae</taxon>
        <taxon>Actinopolyspora</taxon>
        <taxon>Actinopolyspora alba group</taxon>
    </lineage>
</organism>
<keyword evidence="2" id="KW-1185">Reference proteome</keyword>
<proteinExistence type="predicted"/>
<protein>
    <submittedName>
        <fullName evidence="1">2-haloacid dehalogenase</fullName>
    </submittedName>
</protein>
<gene>
    <name evidence="1" type="ORF">SAMN04487819_106179</name>
</gene>
<evidence type="ECO:0000313" key="1">
    <source>
        <dbReference type="EMBL" id="SFD99954.1"/>
    </source>
</evidence>
<reference evidence="2" key="1">
    <citation type="submission" date="2016-10" db="EMBL/GenBank/DDBJ databases">
        <authorList>
            <person name="Varghese N."/>
            <person name="Submissions S."/>
        </authorList>
    </citation>
    <scope>NUCLEOTIDE SEQUENCE [LARGE SCALE GENOMIC DNA]</scope>
    <source>
        <strain evidence="2">DSM 45004</strain>
    </source>
</reference>
<name>A0A1I1WXN3_9ACTN</name>